<keyword evidence="2" id="KW-1003">Cell membrane</keyword>
<proteinExistence type="predicted"/>
<dbReference type="Pfam" id="PF01810">
    <property type="entry name" value="LysE"/>
    <property type="match status" value="1"/>
</dbReference>
<dbReference type="PIRSF" id="PIRSF006324">
    <property type="entry name" value="LeuE"/>
    <property type="match status" value="1"/>
</dbReference>
<evidence type="ECO:0000313" key="7">
    <source>
        <dbReference type="EMBL" id="SDO25585.1"/>
    </source>
</evidence>
<keyword evidence="4 6" id="KW-1133">Transmembrane helix</keyword>
<dbReference type="InterPro" id="IPR001123">
    <property type="entry name" value="LeuE-type"/>
</dbReference>
<accession>A0A1H0I2H4</accession>
<dbReference type="PANTHER" id="PTHR30086">
    <property type="entry name" value="ARGININE EXPORTER PROTEIN ARGO"/>
    <property type="match status" value="1"/>
</dbReference>
<keyword evidence="5 6" id="KW-0472">Membrane</keyword>
<evidence type="ECO:0000256" key="3">
    <source>
        <dbReference type="ARBA" id="ARBA00022692"/>
    </source>
</evidence>
<feature type="transmembrane region" description="Helical" evidence="6">
    <location>
        <begin position="44"/>
        <end position="66"/>
    </location>
</feature>
<evidence type="ECO:0000313" key="8">
    <source>
        <dbReference type="Proteomes" id="UP000198795"/>
    </source>
</evidence>
<feature type="transmembrane region" description="Helical" evidence="6">
    <location>
        <begin position="73"/>
        <end position="91"/>
    </location>
</feature>
<keyword evidence="8" id="KW-1185">Reference proteome</keyword>
<feature type="transmembrane region" description="Helical" evidence="6">
    <location>
        <begin position="193"/>
        <end position="212"/>
    </location>
</feature>
<dbReference type="Proteomes" id="UP000198795">
    <property type="component" value="Unassembled WGS sequence"/>
</dbReference>
<feature type="transmembrane region" description="Helical" evidence="6">
    <location>
        <begin position="157"/>
        <end position="181"/>
    </location>
</feature>
<protein>
    <submittedName>
        <fullName evidence="7">Threonine/homoserine/homoserine lactone efflux protein</fullName>
    </submittedName>
</protein>
<evidence type="ECO:0000256" key="4">
    <source>
        <dbReference type="ARBA" id="ARBA00022989"/>
    </source>
</evidence>
<reference evidence="7 8" key="1">
    <citation type="submission" date="2016-10" db="EMBL/GenBank/DDBJ databases">
        <authorList>
            <person name="Varghese N."/>
            <person name="Submissions S."/>
        </authorList>
    </citation>
    <scope>NUCLEOTIDE SEQUENCE [LARGE SCALE GENOMIC DNA]</scope>
    <source>
        <strain evidence="7 8">CGMCC 1.6497</strain>
    </source>
</reference>
<evidence type="ECO:0000256" key="2">
    <source>
        <dbReference type="ARBA" id="ARBA00022475"/>
    </source>
</evidence>
<dbReference type="EMBL" id="FNJC01000001">
    <property type="protein sequence ID" value="SDO25585.1"/>
    <property type="molecule type" value="Genomic_DNA"/>
</dbReference>
<dbReference type="RefSeq" id="WP_090226605.1">
    <property type="nucleotide sequence ID" value="NZ_FNJC01000001.1"/>
</dbReference>
<gene>
    <name evidence="7" type="ORF">SAMN04488061_0708</name>
</gene>
<evidence type="ECO:0000256" key="5">
    <source>
        <dbReference type="ARBA" id="ARBA00023136"/>
    </source>
</evidence>
<organism evidence="7 8">
    <name type="scientific">Filomicrobium insigne</name>
    <dbReference type="NCBI Taxonomy" id="418854"/>
    <lineage>
        <taxon>Bacteria</taxon>
        <taxon>Pseudomonadati</taxon>
        <taxon>Pseudomonadota</taxon>
        <taxon>Alphaproteobacteria</taxon>
        <taxon>Hyphomicrobiales</taxon>
        <taxon>Hyphomicrobiaceae</taxon>
        <taxon>Filomicrobium</taxon>
    </lineage>
</organism>
<sequence>MGWMEIASFAVVAALLVMSPGPNGLLIAKTVPSSGRSAGFANVAGFVAAFYVHGALSILGISIILVRSAEAFWTLKMLGAAYLIWLGLRALRDAWRGLPPVPVTDASRRRAMWTAFAEGFLTNALNPKVAMFYLAAFPQFISAANGLTPSSVVDVTLLLVTIHAALNVVWFSSMIVLFARMAGLARRGSIRRWLKAVTGVVFVGFGVKLALLRT</sequence>
<dbReference type="PANTHER" id="PTHR30086:SF20">
    <property type="entry name" value="ARGININE EXPORTER PROTEIN ARGO-RELATED"/>
    <property type="match status" value="1"/>
</dbReference>
<evidence type="ECO:0000256" key="6">
    <source>
        <dbReference type="SAM" id="Phobius"/>
    </source>
</evidence>
<evidence type="ECO:0000256" key="1">
    <source>
        <dbReference type="ARBA" id="ARBA00004651"/>
    </source>
</evidence>
<comment type="subcellular location">
    <subcellularLocation>
        <location evidence="1">Cell membrane</location>
        <topology evidence="1">Multi-pass membrane protein</topology>
    </subcellularLocation>
</comment>
<keyword evidence="3 6" id="KW-0812">Transmembrane</keyword>
<name>A0A1H0I2H4_9HYPH</name>
<comment type="caution">
    <text evidence="7">The sequence shown here is derived from an EMBL/GenBank/DDBJ whole genome shotgun (WGS) entry which is preliminary data.</text>
</comment>